<evidence type="ECO:0000313" key="2">
    <source>
        <dbReference type="Proteomes" id="UP001500021"/>
    </source>
</evidence>
<sequence>MNQLVDEWCDFCSGKKVFDKSHFSYLFHEENIESYLSIILQYFTNSMELELKIKKVLEEKKKNRVISELSDDMLVTLTNDFFNEQANLINDLDNDIHSAIINDVVITNSSQIKSNADEDIPHYWLFEEFGDLIRSSKIDESDKTYALMESLYNIDNDYYLAWYMAKPIVNIQYTLESYFILWKNSHKVLLLEDSILVSK</sequence>
<evidence type="ECO:0000313" key="1">
    <source>
        <dbReference type="EMBL" id="GAA0824242.1"/>
    </source>
</evidence>
<proteinExistence type="predicted"/>
<reference evidence="1 2" key="1">
    <citation type="journal article" date="2019" name="Int. J. Syst. Evol. Microbiol.">
        <title>The Global Catalogue of Microorganisms (GCM) 10K type strain sequencing project: providing services to taxonomists for standard genome sequencing and annotation.</title>
        <authorList>
            <consortium name="The Broad Institute Genomics Platform"/>
            <consortium name="The Broad Institute Genome Sequencing Center for Infectious Disease"/>
            <person name="Wu L."/>
            <person name="Ma J."/>
        </authorList>
    </citation>
    <scope>NUCLEOTIDE SEQUENCE [LARGE SCALE GENOMIC DNA]</scope>
    <source>
        <strain evidence="1 2">JCM 15608</strain>
    </source>
</reference>
<keyword evidence="2" id="KW-1185">Reference proteome</keyword>
<protein>
    <submittedName>
        <fullName evidence="1">Uncharacterized protein</fullName>
    </submittedName>
</protein>
<name>A0ABN1LBF3_9GAMM</name>
<accession>A0ABN1LBF3</accession>
<dbReference type="EMBL" id="BAAAFA010000019">
    <property type="protein sequence ID" value="GAA0824242.1"/>
    <property type="molecule type" value="Genomic_DNA"/>
</dbReference>
<gene>
    <name evidence="1" type="ORF">GCM10009111_34880</name>
</gene>
<dbReference type="RefSeq" id="WP_343819119.1">
    <property type="nucleotide sequence ID" value="NZ_BAAAFA010000019.1"/>
</dbReference>
<organism evidence="1 2">
    <name type="scientific">Colwellia asteriadis</name>
    <dbReference type="NCBI Taxonomy" id="517723"/>
    <lineage>
        <taxon>Bacteria</taxon>
        <taxon>Pseudomonadati</taxon>
        <taxon>Pseudomonadota</taxon>
        <taxon>Gammaproteobacteria</taxon>
        <taxon>Alteromonadales</taxon>
        <taxon>Colwelliaceae</taxon>
        <taxon>Colwellia</taxon>
    </lineage>
</organism>
<comment type="caution">
    <text evidence="1">The sequence shown here is derived from an EMBL/GenBank/DDBJ whole genome shotgun (WGS) entry which is preliminary data.</text>
</comment>
<dbReference type="Proteomes" id="UP001500021">
    <property type="component" value="Unassembled WGS sequence"/>
</dbReference>